<keyword evidence="8" id="KW-1185">Reference proteome</keyword>
<evidence type="ECO:0000256" key="5">
    <source>
        <dbReference type="ARBA" id="ARBA00023136"/>
    </source>
</evidence>
<accession>A0ABT9W0G3</accession>
<dbReference type="Pfam" id="PF02361">
    <property type="entry name" value="CbiQ"/>
    <property type="match status" value="1"/>
</dbReference>
<dbReference type="PANTHER" id="PTHR34857:SF2">
    <property type="entry name" value="SLL0384 PROTEIN"/>
    <property type="match status" value="1"/>
</dbReference>
<evidence type="ECO:0000256" key="4">
    <source>
        <dbReference type="ARBA" id="ARBA00022989"/>
    </source>
</evidence>
<evidence type="ECO:0000256" key="3">
    <source>
        <dbReference type="ARBA" id="ARBA00022692"/>
    </source>
</evidence>
<comment type="caution">
    <text evidence="7">The sequence shown here is derived from an EMBL/GenBank/DDBJ whole genome shotgun (WGS) entry which is preliminary data.</text>
</comment>
<feature type="transmembrane region" description="Helical" evidence="6">
    <location>
        <begin position="113"/>
        <end position="136"/>
    </location>
</feature>
<feature type="transmembrane region" description="Helical" evidence="6">
    <location>
        <begin position="12"/>
        <end position="33"/>
    </location>
</feature>
<evidence type="ECO:0000313" key="8">
    <source>
        <dbReference type="Proteomes" id="UP001235840"/>
    </source>
</evidence>
<dbReference type="InterPro" id="IPR003339">
    <property type="entry name" value="ABC/ECF_trnsptr_transmembrane"/>
</dbReference>
<feature type="transmembrane region" description="Helical" evidence="6">
    <location>
        <begin position="39"/>
        <end position="55"/>
    </location>
</feature>
<dbReference type="PANTHER" id="PTHR34857">
    <property type="entry name" value="SLL0384 PROTEIN"/>
    <property type="match status" value="1"/>
</dbReference>
<evidence type="ECO:0000256" key="6">
    <source>
        <dbReference type="SAM" id="Phobius"/>
    </source>
</evidence>
<protein>
    <submittedName>
        <fullName evidence="7">Energy-coupling factor transport system permease protein</fullName>
    </submittedName>
</protein>
<keyword evidence="4 6" id="KW-1133">Transmembrane helix</keyword>
<dbReference type="InterPro" id="IPR051611">
    <property type="entry name" value="ECF_transporter_component"/>
</dbReference>
<dbReference type="EMBL" id="JAUSTY010000010">
    <property type="protein sequence ID" value="MDQ0166750.1"/>
    <property type="molecule type" value="Genomic_DNA"/>
</dbReference>
<keyword evidence="5 6" id="KW-0472">Membrane</keyword>
<proteinExistence type="predicted"/>
<reference evidence="7 8" key="1">
    <citation type="submission" date="2023-07" db="EMBL/GenBank/DDBJ databases">
        <title>Genomic Encyclopedia of Type Strains, Phase IV (KMG-IV): sequencing the most valuable type-strain genomes for metagenomic binning, comparative biology and taxonomic classification.</title>
        <authorList>
            <person name="Goeker M."/>
        </authorList>
    </citation>
    <scope>NUCLEOTIDE SEQUENCE [LARGE SCALE GENOMIC DNA]</scope>
    <source>
        <strain evidence="7 8">DSM 12751</strain>
    </source>
</reference>
<feature type="transmembrane region" description="Helical" evidence="6">
    <location>
        <begin position="62"/>
        <end position="83"/>
    </location>
</feature>
<evidence type="ECO:0000256" key="2">
    <source>
        <dbReference type="ARBA" id="ARBA00022475"/>
    </source>
</evidence>
<organism evidence="7 8">
    <name type="scientific">Caldalkalibacillus horti</name>
    <dbReference type="NCBI Taxonomy" id="77523"/>
    <lineage>
        <taxon>Bacteria</taxon>
        <taxon>Bacillati</taxon>
        <taxon>Bacillota</taxon>
        <taxon>Bacilli</taxon>
        <taxon>Bacillales</taxon>
        <taxon>Bacillaceae</taxon>
        <taxon>Caldalkalibacillus</taxon>
    </lineage>
</organism>
<evidence type="ECO:0000256" key="1">
    <source>
        <dbReference type="ARBA" id="ARBA00004141"/>
    </source>
</evidence>
<feature type="transmembrane region" description="Helical" evidence="6">
    <location>
        <begin position="224"/>
        <end position="251"/>
    </location>
</feature>
<name>A0ABT9W0G3_9BACI</name>
<dbReference type="CDD" id="cd16914">
    <property type="entry name" value="EcfT"/>
    <property type="match status" value="1"/>
</dbReference>
<keyword evidence="3 6" id="KW-0812">Transmembrane</keyword>
<dbReference type="Proteomes" id="UP001235840">
    <property type="component" value="Unassembled WGS sequence"/>
</dbReference>
<evidence type="ECO:0000313" key="7">
    <source>
        <dbReference type="EMBL" id="MDQ0166750.1"/>
    </source>
</evidence>
<keyword evidence="2" id="KW-1003">Cell membrane</keyword>
<sequence>MQIDLTFQQTWLYRVNPSVKLIVSLLLFVQVLLVHHIDFMINLCVVTLLLLAFFTGHPWRRVLLFSIPFVIIFISTATSMIFFGKGDTTWFRWGLVHITEESFYRGLHLGFRALSFASVGLLFALTTRPVFLFYSLMKQLKLPPKYAYSFMAAIRLFPIMLEEFQTLRYALKVRGVREERGIRGFYQKLKFFSIPLLAQSIRRAQRMAVAMEAKRFAMTQKRTYFYKLGFSINDFIFVLYLLVGSLLAYWISHQWPYVDIVDVRYYND</sequence>
<dbReference type="RefSeq" id="WP_307395201.1">
    <property type="nucleotide sequence ID" value="NZ_BAAADK010000047.1"/>
</dbReference>
<comment type="subcellular location">
    <subcellularLocation>
        <location evidence="1">Membrane</location>
        <topology evidence="1">Multi-pass membrane protein</topology>
    </subcellularLocation>
</comment>
<gene>
    <name evidence="7" type="ORF">J2S11_002666</name>
</gene>